<gene>
    <name evidence="1" type="ORF">NLG97_g5955</name>
</gene>
<sequence length="164" mass="18013">MQIDMEKARAWLDAPSSLVLSNGRAQRILRIVPVVTLLLVLVYFYNDSQSDTNLFTGRHKLQTGPSAGKSVARPSKQERKLMDAAGNATLGFGSIQFINLPSRFDRIDAAAMQAYLSGLDITEVPGVLSADINEAGMPPQHLERVKKGEKGCWRAHANVSLIFF</sequence>
<accession>A0ACC1QU60</accession>
<comment type="caution">
    <text evidence="1">The sequence shown here is derived from an EMBL/GenBank/DDBJ whole genome shotgun (WGS) entry which is preliminary data.</text>
</comment>
<organism evidence="1 2">
    <name type="scientific">Lecanicillium saksenae</name>
    <dbReference type="NCBI Taxonomy" id="468837"/>
    <lineage>
        <taxon>Eukaryota</taxon>
        <taxon>Fungi</taxon>
        <taxon>Dikarya</taxon>
        <taxon>Ascomycota</taxon>
        <taxon>Pezizomycotina</taxon>
        <taxon>Sordariomycetes</taxon>
        <taxon>Hypocreomycetidae</taxon>
        <taxon>Hypocreales</taxon>
        <taxon>Cordycipitaceae</taxon>
        <taxon>Lecanicillium</taxon>
    </lineage>
</organism>
<protein>
    <submittedName>
        <fullName evidence="1">Uncharacterized protein</fullName>
    </submittedName>
</protein>
<name>A0ACC1QU60_9HYPO</name>
<keyword evidence="2" id="KW-1185">Reference proteome</keyword>
<reference evidence="1" key="1">
    <citation type="submission" date="2022-07" db="EMBL/GenBank/DDBJ databases">
        <title>Genome Sequence of Lecanicillium saksenae.</title>
        <authorList>
            <person name="Buettner E."/>
        </authorList>
    </citation>
    <scope>NUCLEOTIDE SEQUENCE</scope>
    <source>
        <strain evidence="1">VT-O1</strain>
    </source>
</reference>
<dbReference type="EMBL" id="JANAKD010000727">
    <property type="protein sequence ID" value="KAJ3489629.1"/>
    <property type="molecule type" value="Genomic_DNA"/>
</dbReference>
<evidence type="ECO:0000313" key="1">
    <source>
        <dbReference type="EMBL" id="KAJ3489629.1"/>
    </source>
</evidence>
<evidence type="ECO:0000313" key="2">
    <source>
        <dbReference type="Proteomes" id="UP001148737"/>
    </source>
</evidence>
<dbReference type="Proteomes" id="UP001148737">
    <property type="component" value="Unassembled WGS sequence"/>
</dbReference>
<proteinExistence type="predicted"/>